<evidence type="ECO:0000313" key="2">
    <source>
        <dbReference type="EMBL" id="ASV69071.1"/>
    </source>
</evidence>
<accession>A0A248TLP6</accession>
<evidence type="ECO:0000313" key="3">
    <source>
        <dbReference type="Proteomes" id="UP000215137"/>
    </source>
</evidence>
<name>A0A248TLP6_9BACI</name>
<gene>
    <name evidence="2" type="ORF">CKF48_18260</name>
</gene>
<feature type="coiled-coil region" evidence="1">
    <location>
        <begin position="11"/>
        <end position="56"/>
    </location>
</feature>
<sequence>MTKQKTAVQQLKELHNETKEIHATYAKAKENAQQEVETLTQEIADGEEHIQELYKSYVLNMVSLEAYQAERKAIDDKKAVLHVAQKKIADIDGLMKEELKKVHSKAKGLSAEYDREKDKFIADKKKKLLKMKYEYLKAIHAEAKEIFPVEYQRVWVSELEVELGMKPYSHATYVNTDNFLEAHLPYRPGCTVTKEEVVDAYVKGTVKRELKEAIK</sequence>
<proteinExistence type="predicted"/>
<evidence type="ECO:0000256" key="1">
    <source>
        <dbReference type="SAM" id="Coils"/>
    </source>
</evidence>
<dbReference type="RefSeq" id="WP_095372635.1">
    <property type="nucleotide sequence ID" value="NZ_CP022983.1"/>
</dbReference>
<organism evidence="2 3">
    <name type="scientific">Cytobacillus kochii</name>
    <dbReference type="NCBI Taxonomy" id="859143"/>
    <lineage>
        <taxon>Bacteria</taxon>
        <taxon>Bacillati</taxon>
        <taxon>Bacillota</taxon>
        <taxon>Bacilli</taxon>
        <taxon>Bacillales</taxon>
        <taxon>Bacillaceae</taxon>
        <taxon>Cytobacillus</taxon>
    </lineage>
</organism>
<keyword evidence="3" id="KW-1185">Reference proteome</keyword>
<dbReference type="KEGG" id="bko:CKF48_18260"/>
<dbReference type="OrthoDB" id="9996429at2"/>
<keyword evidence="1" id="KW-0175">Coiled coil</keyword>
<protein>
    <submittedName>
        <fullName evidence="2">Uncharacterized protein</fullName>
    </submittedName>
</protein>
<dbReference type="Proteomes" id="UP000215137">
    <property type="component" value="Chromosome"/>
</dbReference>
<dbReference type="EMBL" id="CP022983">
    <property type="protein sequence ID" value="ASV69071.1"/>
    <property type="molecule type" value="Genomic_DNA"/>
</dbReference>
<dbReference type="AlphaFoldDB" id="A0A248TLP6"/>
<reference evidence="2 3" key="1">
    <citation type="submission" date="2017-08" db="EMBL/GenBank/DDBJ databases">
        <title>Complete Genome Sequence of Bacillus kochii Oregon-R-modENCODE STRAIN BDGP4, isolated from Drosophila melanogaster gut.</title>
        <authorList>
            <person name="Wan K.H."/>
            <person name="Yu C."/>
            <person name="Park S."/>
            <person name="Hammonds A.S."/>
            <person name="Booth B.W."/>
            <person name="Celniker S.E."/>
        </authorList>
    </citation>
    <scope>NUCLEOTIDE SEQUENCE [LARGE SCALE GENOMIC DNA]</scope>
    <source>
        <strain evidence="2 3">BDGP4</strain>
    </source>
</reference>